<evidence type="ECO:0000259" key="3">
    <source>
        <dbReference type="Pfam" id="PF20772"/>
    </source>
</evidence>
<dbReference type="GO" id="GO:0005739">
    <property type="term" value="C:mitochondrion"/>
    <property type="evidence" value="ECO:0007669"/>
    <property type="project" value="TreeGrafter"/>
</dbReference>
<evidence type="ECO:0000259" key="2">
    <source>
        <dbReference type="Pfam" id="PF01709"/>
    </source>
</evidence>
<feature type="domain" description="TACO1/YebC-like second and third" evidence="2">
    <location>
        <begin position="123"/>
        <end position="284"/>
    </location>
</feature>
<dbReference type="WBParaSite" id="PTRK_0000671600.1">
    <property type="protein sequence ID" value="PTRK_0000671600.1"/>
    <property type="gene ID" value="PTRK_0000671600"/>
</dbReference>
<dbReference type="SUPFAM" id="SSF75625">
    <property type="entry name" value="YebC-like"/>
    <property type="match status" value="1"/>
</dbReference>
<dbReference type="InterPro" id="IPR002876">
    <property type="entry name" value="Transcrip_reg_TACO1-like"/>
</dbReference>
<dbReference type="PANTHER" id="PTHR12532">
    <property type="entry name" value="TRANSLATIONAL ACTIVATOR OF CYTOCHROME C OXIDASE 1"/>
    <property type="match status" value="1"/>
</dbReference>
<evidence type="ECO:0000313" key="4">
    <source>
        <dbReference type="Proteomes" id="UP000038045"/>
    </source>
</evidence>
<comment type="similarity">
    <text evidence="1">Belongs to the TACO1 family.</text>
</comment>
<dbReference type="InterPro" id="IPR026564">
    <property type="entry name" value="Transcrip_reg_TACO1-like_dom3"/>
</dbReference>
<dbReference type="Pfam" id="PF20772">
    <property type="entry name" value="TACO1_YebC_N"/>
    <property type="match status" value="1"/>
</dbReference>
<feature type="domain" description="TACO1/YebC-like N-terminal" evidence="3">
    <location>
        <begin position="47"/>
        <end position="117"/>
    </location>
</feature>
<dbReference type="AlphaFoldDB" id="A0A0N4ZG38"/>
<sequence>MFHMRHCLTNISFKINLTNMHRNILNKQVISVVAPLHTSSIDMKGHSKWQNIKDVKGKNDMLKSQKTNYILRKVKAAVKEGGFDLKINRKLGDLQQEFRAAGLSLDTFNGFLKKLKEKPEVTVYFDIIGPSGTMFILECETDNAKRTENGLRKHLNKLGGFRIVTDSLKNRFEEKGVLTISEKDKNGKILPLDVVEETAIEYDIEEVEEIDGEGIKQYNLYCDKKDLSSIESKLGASNFVLENTEIKLMPLHPIAVLEDDMVKVEKFYEALMEEDDVKNIYDNVEQN</sequence>
<evidence type="ECO:0000256" key="1">
    <source>
        <dbReference type="ARBA" id="ARBA00008724"/>
    </source>
</evidence>
<dbReference type="InterPro" id="IPR048300">
    <property type="entry name" value="TACO1_YebC-like_2nd/3rd_dom"/>
</dbReference>
<accession>A0A0N4ZG38</accession>
<dbReference type="InterPro" id="IPR049083">
    <property type="entry name" value="TACO1_YebC_N"/>
</dbReference>
<dbReference type="Gene3D" id="3.30.70.980">
    <property type="match status" value="2"/>
</dbReference>
<evidence type="ECO:0000313" key="5">
    <source>
        <dbReference type="WBParaSite" id="PTRK_0000671600.1"/>
    </source>
</evidence>
<dbReference type="PANTHER" id="PTHR12532:SF0">
    <property type="entry name" value="TRANSLATIONAL ACTIVATOR OF CYTOCHROME C OXIDASE 1"/>
    <property type="match status" value="1"/>
</dbReference>
<dbReference type="Gene3D" id="1.10.10.200">
    <property type="match status" value="1"/>
</dbReference>
<name>A0A0N4ZG38_PARTI</name>
<reference evidence="5" key="1">
    <citation type="submission" date="2017-02" db="UniProtKB">
        <authorList>
            <consortium name="WormBaseParasite"/>
        </authorList>
    </citation>
    <scope>IDENTIFICATION</scope>
</reference>
<dbReference type="Pfam" id="PF01709">
    <property type="entry name" value="Transcrip_reg"/>
    <property type="match status" value="1"/>
</dbReference>
<dbReference type="InterPro" id="IPR029072">
    <property type="entry name" value="YebC-like"/>
</dbReference>
<proteinExistence type="inferred from homology"/>
<organism evidence="4 5">
    <name type="scientific">Parastrongyloides trichosuri</name>
    <name type="common">Possum-specific nematode worm</name>
    <dbReference type="NCBI Taxonomy" id="131310"/>
    <lineage>
        <taxon>Eukaryota</taxon>
        <taxon>Metazoa</taxon>
        <taxon>Ecdysozoa</taxon>
        <taxon>Nematoda</taxon>
        <taxon>Chromadorea</taxon>
        <taxon>Rhabditida</taxon>
        <taxon>Tylenchina</taxon>
        <taxon>Panagrolaimomorpha</taxon>
        <taxon>Strongyloidoidea</taxon>
        <taxon>Strongyloididae</taxon>
        <taxon>Parastrongyloides</taxon>
    </lineage>
</organism>
<dbReference type="InterPro" id="IPR017856">
    <property type="entry name" value="Integrase-like_N"/>
</dbReference>
<dbReference type="STRING" id="131310.A0A0N4ZG38"/>
<protein>
    <submittedName>
        <fullName evidence="5">Transcriptional regulatory protein</fullName>
    </submittedName>
</protein>
<dbReference type="Proteomes" id="UP000038045">
    <property type="component" value="Unplaced"/>
</dbReference>
<keyword evidence="4" id="KW-1185">Reference proteome</keyword>